<dbReference type="InterPro" id="IPR029471">
    <property type="entry name" value="HNH_5"/>
</dbReference>
<dbReference type="PANTHER" id="PTHR33877">
    <property type="entry name" value="SLL1193 PROTEIN"/>
    <property type="match status" value="1"/>
</dbReference>
<protein>
    <submittedName>
        <fullName evidence="2">HNH endonuclease</fullName>
    </submittedName>
</protein>
<dbReference type="RefSeq" id="WP_159546313.1">
    <property type="nucleotide sequence ID" value="NZ_CP047156.1"/>
</dbReference>
<proteinExistence type="predicted"/>
<reference evidence="2 3" key="1">
    <citation type="journal article" date="2018" name="Int. J. Syst. Evol. Microbiol.">
        <title>Epidermidibacterium keratini gen. nov., sp. nov., a member of the family Sporichthyaceae, isolated from keratin epidermis.</title>
        <authorList>
            <person name="Lee D.G."/>
            <person name="Trujillo M.E."/>
            <person name="Kang S."/>
            <person name="Nam J.J."/>
            <person name="Kim Y.J."/>
        </authorList>
    </citation>
    <scope>NUCLEOTIDE SEQUENCE [LARGE SCALE GENOMIC DNA]</scope>
    <source>
        <strain evidence="2 3">EPI-7</strain>
    </source>
</reference>
<keyword evidence="2" id="KW-0255">Endonuclease</keyword>
<dbReference type="InterPro" id="IPR052892">
    <property type="entry name" value="NA-targeting_endonuclease"/>
</dbReference>
<dbReference type="AlphaFoldDB" id="A0A7L4YPU3"/>
<evidence type="ECO:0000313" key="3">
    <source>
        <dbReference type="Proteomes" id="UP000463857"/>
    </source>
</evidence>
<dbReference type="InParanoid" id="A0A7L4YPU3"/>
<dbReference type="GO" id="GO:0004519">
    <property type="term" value="F:endonuclease activity"/>
    <property type="evidence" value="ECO:0007669"/>
    <property type="project" value="UniProtKB-KW"/>
</dbReference>
<dbReference type="KEGG" id="eke:EK0264_13325"/>
<keyword evidence="2" id="KW-0540">Nuclease</keyword>
<name>A0A7L4YPU3_9ACTN</name>
<dbReference type="Gene3D" id="1.10.30.50">
    <property type="match status" value="1"/>
</dbReference>
<feature type="domain" description="HNH nuclease" evidence="1">
    <location>
        <begin position="81"/>
        <end position="130"/>
    </location>
</feature>
<evidence type="ECO:0000259" key="1">
    <source>
        <dbReference type="SMART" id="SM00507"/>
    </source>
</evidence>
<keyword evidence="3" id="KW-1185">Reference proteome</keyword>
<dbReference type="PANTHER" id="PTHR33877:SF2">
    <property type="entry name" value="OS07G0170200 PROTEIN"/>
    <property type="match status" value="1"/>
</dbReference>
<accession>A0A7L4YPU3</accession>
<organism evidence="2 3">
    <name type="scientific">Epidermidibacterium keratini</name>
    <dbReference type="NCBI Taxonomy" id="1891644"/>
    <lineage>
        <taxon>Bacteria</taxon>
        <taxon>Bacillati</taxon>
        <taxon>Actinomycetota</taxon>
        <taxon>Actinomycetes</taxon>
        <taxon>Sporichthyales</taxon>
        <taxon>Sporichthyaceae</taxon>
        <taxon>Epidermidibacterium</taxon>
    </lineage>
</organism>
<sequence>MSAVALTSSGHEAITLLNASYEPLSHNVTLKRAAKLLVKGKAIVLEAAKGKFLRDWPWPKVLILVKYVRIAHEVLHRQPGVSRKGVLKRDRHECAYCGRHATTIDHVVPKSRGGEMCWTNLVAACVRCNANKKALTPNEAGMPLRFEPFVPNRIELAAT</sequence>
<keyword evidence="2" id="KW-0378">Hydrolase</keyword>
<dbReference type="InterPro" id="IPR003615">
    <property type="entry name" value="HNH_nuc"/>
</dbReference>
<dbReference type="EMBL" id="CP047156">
    <property type="protein sequence ID" value="QHC01176.1"/>
    <property type="molecule type" value="Genomic_DNA"/>
</dbReference>
<dbReference type="FunCoup" id="A0A7L4YPU3">
    <property type="interactions" value="17"/>
</dbReference>
<dbReference type="CDD" id="cd00085">
    <property type="entry name" value="HNHc"/>
    <property type="match status" value="1"/>
</dbReference>
<dbReference type="Proteomes" id="UP000463857">
    <property type="component" value="Chromosome"/>
</dbReference>
<gene>
    <name evidence="2" type="ORF">EK0264_13325</name>
</gene>
<dbReference type="OrthoDB" id="9802901at2"/>
<evidence type="ECO:0000313" key="2">
    <source>
        <dbReference type="EMBL" id="QHC01176.1"/>
    </source>
</evidence>
<dbReference type="SMART" id="SM00507">
    <property type="entry name" value="HNHc"/>
    <property type="match status" value="1"/>
</dbReference>
<dbReference type="Pfam" id="PF14279">
    <property type="entry name" value="HNH_5"/>
    <property type="match status" value="1"/>
</dbReference>